<dbReference type="AlphaFoldDB" id="A0A8H6LUG0"/>
<evidence type="ECO:0000256" key="1">
    <source>
        <dbReference type="SAM" id="MobiDB-lite"/>
    </source>
</evidence>
<proteinExistence type="predicted"/>
<reference evidence="2 3" key="1">
    <citation type="submission" date="2020-07" db="EMBL/GenBank/DDBJ databases">
        <title>Comparative genomics of pyrophilous fungi reveals a link between fire events and developmental genes.</title>
        <authorList>
            <consortium name="DOE Joint Genome Institute"/>
            <person name="Steindorff A.S."/>
            <person name="Carver A."/>
            <person name="Calhoun S."/>
            <person name="Stillman K."/>
            <person name="Liu H."/>
            <person name="Lipzen A."/>
            <person name="Pangilinan J."/>
            <person name="Labutti K."/>
            <person name="Bruns T.D."/>
            <person name="Grigoriev I.V."/>
        </authorList>
    </citation>
    <scope>NUCLEOTIDE SEQUENCE [LARGE SCALE GENOMIC DNA]</scope>
    <source>
        <strain evidence="2 3">CBS 144469</strain>
    </source>
</reference>
<accession>A0A8H6LUG0</accession>
<protein>
    <submittedName>
        <fullName evidence="2">Uncharacterized protein</fullName>
    </submittedName>
</protein>
<comment type="caution">
    <text evidence="2">The sequence shown here is derived from an EMBL/GenBank/DDBJ whole genome shotgun (WGS) entry which is preliminary data.</text>
</comment>
<organism evidence="2 3">
    <name type="scientific">Ephemerocybe angulata</name>
    <dbReference type="NCBI Taxonomy" id="980116"/>
    <lineage>
        <taxon>Eukaryota</taxon>
        <taxon>Fungi</taxon>
        <taxon>Dikarya</taxon>
        <taxon>Basidiomycota</taxon>
        <taxon>Agaricomycotina</taxon>
        <taxon>Agaricomycetes</taxon>
        <taxon>Agaricomycetidae</taxon>
        <taxon>Agaricales</taxon>
        <taxon>Agaricineae</taxon>
        <taxon>Psathyrellaceae</taxon>
        <taxon>Ephemerocybe</taxon>
    </lineage>
</organism>
<feature type="compositionally biased region" description="Low complexity" evidence="1">
    <location>
        <begin position="119"/>
        <end position="142"/>
    </location>
</feature>
<feature type="non-terminal residue" evidence="2">
    <location>
        <position position="1"/>
    </location>
</feature>
<sequence>WSSTSIDDLNHDEVLNIQIVSYPSLLCAVKSRYTAQLGYKFRQRSYGAPPCAKFQPIVSTAMSLAASSDILMADAAAVANTVLPPLPAPSVSSGVILTPAPPAQPDAMEVVPDLPATTTAPRTRAQSKAPASQATPAPATPKGKSNASVLSKSVSTPVLNGLSSPAGKETQGVKITRVELNVSSLADRVANMESSVHLFREDLASISSLIKIATNEFKASSGPQIAAQMSEIETFVGTVRQDVALQAQRVSRLEQLIVDNTAATTKLGDLLASMHADEEAGSKRRRTVDGFTSVQSPFTSAVAANATPLPSVTRSMYTTPFAPGPGPTSALLPTTAPALTSGGTFANKPEHNLIMSRIPTGDVAVGEYKWQNDVAASFKSLYSLLPPTIARSLPRPQEVRRLGGDKMRARFLTAEDAVLFVNAWTAGPIGPYEGAPAPPAEILFVVAAHIERCDEAFVVRRAAPTPALKF</sequence>
<dbReference type="EMBL" id="JACGCI010000178">
    <property type="protein sequence ID" value="KAF6742639.1"/>
    <property type="molecule type" value="Genomic_DNA"/>
</dbReference>
<gene>
    <name evidence="2" type="ORF">DFP72DRAFT_171714</name>
</gene>
<dbReference type="Proteomes" id="UP000521943">
    <property type="component" value="Unassembled WGS sequence"/>
</dbReference>
<evidence type="ECO:0000313" key="2">
    <source>
        <dbReference type="EMBL" id="KAF6742639.1"/>
    </source>
</evidence>
<evidence type="ECO:0000313" key="3">
    <source>
        <dbReference type="Proteomes" id="UP000521943"/>
    </source>
</evidence>
<feature type="region of interest" description="Disordered" evidence="1">
    <location>
        <begin position="119"/>
        <end position="150"/>
    </location>
</feature>
<name>A0A8H6LUG0_9AGAR</name>
<keyword evidence="3" id="KW-1185">Reference proteome</keyword>